<reference evidence="9" key="1">
    <citation type="journal article" date="2019" name="Int. J. Syst. Evol. Microbiol.">
        <title>The Global Catalogue of Microorganisms (GCM) 10K type strain sequencing project: providing services to taxonomists for standard genome sequencing and annotation.</title>
        <authorList>
            <consortium name="The Broad Institute Genomics Platform"/>
            <consortium name="The Broad Institute Genome Sequencing Center for Infectious Disease"/>
            <person name="Wu L."/>
            <person name="Ma J."/>
        </authorList>
    </citation>
    <scope>NUCLEOTIDE SEQUENCE [LARGE SCALE GENOMIC DNA]</scope>
    <source>
        <strain evidence="9">CGMCC 1.12859</strain>
    </source>
</reference>
<proteinExistence type="inferred from homology"/>
<dbReference type="NCBIfam" id="NF002231">
    <property type="entry name" value="PRK01130.1"/>
    <property type="match status" value="1"/>
</dbReference>
<dbReference type="PANTHER" id="PTHR36204:SF1">
    <property type="entry name" value="N-ACETYLMANNOSAMINE-6-PHOSPHATE 2-EPIMERASE-RELATED"/>
    <property type="match status" value="1"/>
</dbReference>
<gene>
    <name evidence="7" type="primary">nanE</name>
    <name evidence="8" type="ORF">ACFQMG_26855</name>
</gene>
<dbReference type="SUPFAM" id="SSF51366">
    <property type="entry name" value="Ribulose-phoshate binding barrel"/>
    <property type="match status" value="1"/>
</dbReference>
<evidence type="ECO:0000256" key="6">
    <source>
        <dbReference type="ARBA" id="ARBA00023277"/>
    </source>
</evidence>
<dbReference type="HAMAP" id="MF_01235">
    <property type="entry name" value="ManNAc6P_epimer"/>
    <property type="match status" value="1"/>
</dbReference>
<comment type="pathway">
    <text evidence="3 7">Amino-sugar metabolism; N-acetylneuraminate degradation; D-fructose 6-phosphate from N-acetylneuraminate: step 3/5.</text>
</comment>
<dbReference type="PANTHER" id="PTHR36204">
    <property type="entry name" value="N-ACETYLMANNOSAMINE-6-PHOSPHATE 2-EPIMERASE-RELATED"/>
    <property type="match status" value="1"/>
</dbReference>
<evidence type="ECO:0000256" key="3">
    <source>
        <dbReference type="ARBA" id="ARBA00005081"/>
    </source>
</evidence>
<dbReference type="InterPro" id="IPR013785">
    <property type="entry name" value="Aldolase_TIM"/>
</dbReference>
<dbReference type="InterPro" id="IPR011060">
    <property type="entry name" value="RibuloseP-bd_barrel"/>
</dbReference>
<keyword evidence="9" id="KW-1185">Reference proteome</keyword>
<evidence type="ECO:0000256" key="7">
    <source>
        <dbReference type="HAMAP-Rule" id="MF_01235"/>
    </source>
</evidence>
<dbReference type="PROSITE" id="PS51257">
    <property type="entry name" value="PROKAR_LIPOPROTEIN"/>
    <property type="match status" value="1"/>
</dbReference>
<comment type="similarity">
    <text evidence="4 7">Belongs to the NanE family.</text>
</comment>
<dbReference type="Proteomes" id="UP001596435">
    <property type="component" value="Unassembled WGS sequence"/>
</dbReference>
<dbReference type="EMBL" id="JBHTAJ010000061">
    <property type="protein sequence ID" value="MFC7183170.1"/>
    <property type="molecule type" value="Genomic_DNA"/>
</dbReference>
<organism evidence="8 9">
    <name type="scientific">Kitasatospora paranensis</name>
    <dbReference type="NCBI Taxonomy" id="258053"/>
    <lineage>
        <taxon>Bacteria</taxon>
        <taxon>Bacillati</taxon>
        <taxon>Actinomycetota</taxon>
        <taxon>Actinomycetes</taxon>
        <taxon>Kitasatosporales</taxon>
        <taxon>Streptomycetaceae</taxon>
        <taxon>Kitasatospora</taxon>
    </lineage>
</organism>
<comment type="function">
    <text evidence="2 7">Converts N-acetylmannosamine-6-phosphate (ManNAc-6-P) to N-acetylglucosamine-6-phosphate (GlcNAc-6-P).</text>
</comment>
<evidence type="ECO:0000313" key="9">
    <source>
        <dbReference type="Proteomes" id="UP001596435"/>
    </source>
</evidence>
<dbReference type="Pfam" id="PF04131">
    <property type="entry name" value="NanE"/>
    <property type="match status" value="1"/>
</dbReference>
<protein>
    <recommendedName>
        <fullName evidence="7">Putative N-acetylmannosamine-6-phosphate 2-epimerase</fullName>
        <ecNumber evidence="7">5.1.3.9</ecNumber>
    </recommendedName>
    <alternativeName>
        <fullName evidence="7">ManNAc-6-P epimerase</fullName>
    </alternativeName>
</protein>
<comment type="caution">
    <text evidence="8">The sequence shown here is derived from an EMBL/GenBank/DDBJ whole genome shotgun (WGS) entry which is preliminary data.</text>
</comment>
<evidence type="ECO:0000256" key="4">
    <source>
        <dbReference type="ARBA" id="ARBA00007439"/>
    </source>
</evidence>
<evidence type="ECO:0000256" key="2">
    <source>
        <dbReference type="ARBA" id="ARBA00002147"/>
    </source>
</evidence>
<dbReference type="GO" id="GO:0047465">
    <property type="term" value="F:N-acylglucosamine-6-phosphate 2-epimerase activity"/>
    <property type="evidence" value="ECO:0007669"/>
    <property type="project" value="UniProtKB-EC"/>
</dbReference>
<evidence type="ECO:0000256" key="1">
    <source>
        <dbReference type="ARBA" id="ARBA00000056"/>
    </source>
</evidence>
<keyword evidence="5 7" id="KW-0413">Isomerase</keyword>
<evidence type="ECO:0000256" key="5">
    <source>
        <dbReference type="ARBA" id="ARBA00023235"/>
    </source>
</evidence>
<dbReference type="EC" id="5.1.3.9" evidence="7"/>
<comment type="catalytic activity">
    <reaction evidence="1 7">
        <text>an N-acyl-D-glucosamine 6-phosphate = an N-acyl-D-mannosamine 6-phosphate</text>
        <dbReference type="Rhea" id="RHEA:23932"/>
        <dbReference type="ChEBI" id="CHEBI:57599"/>
        <dbReference type="ChEBI" id="CHEBI:57666"/>
        <dbReference type="EC" id="5.1.3.9"/>
    </reaction>
</comment>
<dbReference type="InterPro" id="IPR007260">
    <property type="entry name" value="NanE"/>
</dbReference>
<dbReference type="RefSeq" id="WP_345709492.1">
    <property type="nucleotide sequence ID" value="NZ_BAABKV010000001.1"/>
</dbReference>
<dbReference type="Gene3D" id="3.20.20.70">
    <property type="entry name" value="Aldolase class I"/>
    <property type="match status" value="1"/>
</dbReference>
<sequence length="237" mass="23630">MTRTSRRPALPAGLAGGLVVSCQALPGEPLHGPHFMVQLALAAEAGGAVGLRLNGLADIAAVRSAVSLPIIGLWKDGDEGVYITPTLRHALAVADAGADIVALDATGRPRRDGLTLAETIASLHRCGVLVMADVSTFGEGVAAAEAGADLVGTTLSGYTPESPDVPGPDLDLVRALAAALLVPVVAEGRISTPDEASAAIAAGAHTVVVGGAITRPAALTARFSAALAAHTTPEDQP</sequence>
<keyword evidence="6 7" id="KW-0119">Carbohydrate metabolism</keyword>
<evidence type="ECO:0000313" key="8">
    <source>
        <dbReference type="EMBL" id="MFC7183170.1"/>
    </source>
</evidence>
<accession>A0ABW2G122</accession>
<name>A0ABW2G122_9ACTN</name>